<sequence length="206" mass="24101">MQIHYMWINNFPPLTKTGITFSSRLIVDLKALEDQSTIRYQLTIKDNPDFIENFFNDKGLNEKNEEDIQYGKITNVTTIIGKNGAGKTSILKYMKKSLPQGLEARVQFDLFIYSRVESGIEQYYIVRPEHLEIDFDIQTSLQFNRVTYGNDVGNTMRLTKHLGGAEYIYYSYLLDFNEDLEPWKGLTNISSACLMMEERRRITEEY</sequence>
<dbReference type="SUPFAM" id="SSF52540">
    <property type="entry name" value="P-loop containing nucleoside triphosphate hydrolases"/>
    <property type="match status" value="1"/>
</dbReference>
<keyword evidence="2" id="KW-1185">Reference proteome</keyword>
<evidence type="ECO:0000313" key="1">
    <source>
        <dbReference type="EMBL" id="MET6999455.1"/>
    </source>
</evidence>
<evidence type="ECO:0000313" key="2">
    <source>
        <dbReference type="Proteomes" id="UP001549749"/>
    </source>
</evidence>
<accession>A0ABV2TAV8</accession>
<gene>
    <name evidence="1" type="ORF">ABR189_18850</name>
</gene>
<organism evidence="1 2">
    <name type="scientific">Chitinophaga defluvii</name>
    <dbReference type="NCBI Taxonomy" id="3163343"/>
    <lineage>
        <taxon>Bacteria</taxon>
        <taxon>Pseudomonadati</taxon>
        <taxon>Bacteroidota</taxon>
        <taxon>Chitinophagia</taxon>
        <taxon>Chitinophagales</taxon>
        <taxon>Chitinophagaceae</taxon>
        <taxon>Chitinophaga</taxon>
    </lineage>
</organism>
<name>A0ABV2TAV8_9BACT</name>
<dbReference type="RefSeq" id="WP_354662018.1">
    <property type="nucleotide sequence ID" value="NZ_JBEXAC010000002.1"/>
</dbReference>
<evidence type="ECO:0008006" key="3">
    <source>
        <dbReference type="Google" id="ProtNLM"/>
    </source>
</evidence>
<protein>
    <recommendedName>
        <fullName evidence="3">ABC transporter family protein</fullName>
    </recommendedName>
</protein>
<comment type="caution">
    <text evidence="1">The sequence shown here is derived from an EMBL/GenBank/DDBJ whole genome shotgun (WGS) entry which is preliminary data.</text>
</comment>
<dbReference type="EMBL" id="JBEXAC010000002">
    <property type="protein sequence ID" value="MET6999455.1"/>
    <property type="molecule type" value="Genomic_DNA"/>
</dbReference>
<reference evidence="1 2" key="1">
    <citation type="submission" date="2024-06" db="EMBL/GenBank/DDBJ databases">
        <title>Chitinophaga defluvii sp. nov., isolated from municipal sewage.</title>
        <authorList>
            <person name="Zhang L."/>
        </authorList>
    </citation>
    <scope>NUCLEOTIDE SEQUENCE [LARGE SCALE GENOMIC DNA]</scope>
    <source>
        <strain evidence="1 2">H8</strain>
    </source>
</reference>
<dbReference type="Proteomes" id="UP001549749">
    <property type="component" value="Unassembled WGS sequence"/>
</dbReference>
<proteinExistence type="predicted"/>
<dbReference type="InterPro" id="IPR027417">
    <property type="entry name" value="P-loop_NTPase"/>
</dbReference>